<keyword evidence="3" id="KW-0732">Signal</keyword>
<evidence type="ECO:0000313" key="4">
    <source>
        <dbReference type="EMBL" id="GIE51925.1"/>
    </source>
</evidence>
<feature type="region of interest" description="Disordered" evidence="1">
    <location>
        <begin position="1"/>
        <end position="23"/>
    </location>
</feature>
<feature type="compositionally biased region" description="Pro residues" evidence="1">
    <location>
        <begin position="554"/>
        <end position="564"/>
    </location>
</feature>
<feature type="compositionally biased region" description="Gly residues" evidence="1">
    <location>
        <begin position="454"/>
        <end position="470"/>
    </location>
</feature>
<comment type="caution">
    <text evidence="4">The sequence shown here is derived from an EMBL/GenBank/DDBJ whole genome shotgun (WGS) entry which is preliminary data.</text>
</comment>
<reference evidence="4" key="1">
    <citation type="submission" date="2021-01" db="EMBL/GenBank/DDBJ databases">
        <title>Whole genome shotgun sequence of Actinoplanes nipponensis NBRC 14063.</title>
        <authorList>
            <person name="Komaki H."/>
            <person name="Tamura T."/>
        </authorList>
    </citation>
    <scope>NUCLEOTIDE SEQUENCE</scope>
    <source>
        <strain evidence="4">NBRC 14063</strain>
    </source>
</reference>
<feature type="signal peptide" evidence="3">
    <location>
        <begin position="1"/>
        <end position="48"/>
    </location>
</feature>
<feature type="compositionally biased region" description="Polar residues" evidence="1">
    <location>
        <begin position="430"/>
        <end position="448"/>
    </location>
</feature>
<feature type="chain" id="PRO_5037088283" description="Gram-positive cocci surface proteins LPxTG domain-containing protein" evidence="3">
    <location>
        <begin position="49"/>
        <end position="703"/>
    </location>
</feature>
<dbReference type="Proteomes" id="UP000647172">
    <property type="component" value="Unassembled WGS sequence"/>
</dbReference>
<organism evidence="4 5">
    <name type="scientific">Actinoplanes nipponensis</name>
    <dbReference type="NCBI Taxonomy" id="135950"/>
    <lineage>
        <taxon>Bacteria</taxon>
        <taxon>Bacillati</taxon>
        <taxon>Actinomycetota</taxon>
        <taxon>Actinomycetes</taxon>
        <taxon>Micromonosporales</taxon>
        <taxon>Micromonosporaceae</taxon>
        <taxon>Actinoplanes</taxon>
    </lineage>
</organism>
<dbReference type="EMBL" id="BOMQ01000063">
    <property type="protein sequence ID" value="GIE51925.1"/>
    <property type="molecule type" value="Genomic_DNA"/>
</dbReference>
<protein>
    <recommendedName>
        <fullName evidence="6">Gram-positive cocci surface proteins LPxTG domain-containing protein</fullName>
    </recommendedName>
</protein>
<keyword evidence="2" id="KW-0812">Transmembrane</keyword>
<keyword evidence="2" id="KW-0472">Membrane</keyword>
<feature type="compositionally biased region" description="Low complexity" evidence="1">
    <location>
        <begin position="336"/>
        <end position="373"/>
    </location>
</feature>
<evidence type="ECO:0008006" key="6">
    <source>
        <dbReference type="Google" id="ProtNLM"/>
    </source>
</evidence>
<evidence type="ECO:0000256" key="3">
    <source>
        <dbReference type="SAM" id="SignalP"/>
    </source>
</evidence>
<sequence length="703" mass="68160">MMPAVSARVDLVTPAEPDQGVPGTTRARMKAAALGVVGALLVPLPAAAAPAPCEQALRYAAQSGAQLMRIGTLDLTPAGRTGRPVRDVGMGDVKSALVAQSTINSAALGRVLDGGPADRGAPAEVLQQTAPPSHDRPERRRRTAVTAGPFRLGASDLTVHARWDPRMACGDLPGEVTRAQAELRRAGVLENGGAALVRVPGKISGLSTTAMERRGPAARTVAAASMTGGTIEVLGGAITVKVLRPPSLLASMSGTDGGEVRYKPAVIEVSGEGLESARLDTAGDEVEVRLDENGEPVPEQDGTGPGGAVADRTAQDGAAPGSVGPVGGADDGDGQNGAAPRGATTGGAARSGANTGSAATRGAATGDTATGGAVNSGANTGDAARSGAGTGRAGTGGTVRDGAATSSAGGNNAATGNTAPRDTRWEGASKTATTPQGATNRSTTSDSPARSGGTASGGTATGGTATGGTAKGSRARNDAPKGSAATHGKGGTGTSHGPEHTGRSDGTPADEARTDKDSKPASSDKGDSRGPAGDTSGSPFAGLPTVGALAPAAPLTPPSLPAVPPLAGRTTETAPAAGPGTTVRIGLGDVRQAVSGHAIAAKATAVTIAITRGADRRAYGDGTTTATGLVLDLDMGLLEVAAVAPEPAGAVSGVADADAGAHGGGGGLPITGPRVDLMALTGVALLIGGAAALIFGLRGRPRP</sequence>
<feature type="compositionally biased region" description="Gly residues" evidence="1">
    <location>
        <begin position="388"/>
        <end position="399"/>
    </location>
</feature>
<feature type="compositionally biased region" description="Low complexity" evidence="1">
    <location>
        <begin position="400"/>
        <end position="419"/>
    </location>
</feature>
<evidence type="ECO:0000256" key="2">
    <source>
        <dbReference type="SAM" id="Phobius"/>
    </source>
</evidence>
<dbReference type="AlphaFoldDB" id="A0A919JMA1"/>
<feature type="region of interest" description="Disordered" evidence="1">
    <location>
        <begin position="292"/>
        <end position="581"/>
    </location>
</feature>
<gene>
    <name evidence="4" type="ORF">Ani05nite_54590</name>
</gene>
<feature type="compositionally biased region" description="Low complexity" evidence="1">
    <location>
        <begin position="541"/>
        <end position="553"/>
    </location>
</feature>
<feature type="transmembrane region" description="Helical" evidence="2">
    <location>
        <begin position="677"/>
        <end position="697"/>
    </location>
</feature>
<keyword evidence="5" id="KW-1185">Reference proteome</keyword>
<feature type="compositionally biased region" description="Basic and acidic residues" evidence="1">
    <location>
        <begin position="510"/>
        <end position="528"/>
    </location>
</feature>
<evidence type="ECO:0000256" key="1">
    <source>
        <dbReference type="SAM" id="MobiDB-lite"/>
    </source>
</evidence>
<feature type="region of interest" description="Disordered" evidence="1">
    <location>
        <begin position="110"/>
        <end position="144"/>
    </location>
</feature>
<keyword evidence="2" id="KW-1133">Transmembrane helix</keyword>
<accession>A0A919JMA1</accession>
<proteinExistence type="predicted"/>
<evidence type="ECO:0000313" key="5">
    <source>
        <dbReference type="Proteomes" id="UP000647172"/>
    </source>
</evidence>
<name>A0A919JMA1_9ACTN</name>
<feature type="compositionally biased region" description="Low complexity" evidence="1">
    <location>
        <begin position="565"/>
        <end position="581"/>
    </location>
</feature>